<reference evidence="1" key="2">
    <citation type="submission" date="2019-01" db="UniProtKB">
        <authorList>
            <consortium name="EnsemblPlants"/>
        </authorList>
    </citation>
    <scope>IDENTIFICATION</scope>
    <source>
        <strain evidence="1">cv. Heinz 1706</strain>
    </source>
</reference>
<accession>A0A3Q7I9A1</accession>
<evidence type="ECO:0000313" key="2">
    <source>
        <dbReference type="Proteomes" id="UP000004994"/>
    </source>
</evidence>
<protein>
    <submittedName>
        <fullName evidence="1">Uncharacterized protein</fullName>
    </submittedName>
</protein>
<evidence type="ECO:0000313" key="1">
    <source>
        <dbReference type="EnsemblPlants" id="Solyc09g090635.1.1.1"/>
    </source>
</evidence>
<name>A0A3Q7I9A1_SOLLC</name>
<sequence>MNAIRWSMVHMSVS</sequence>
<proteinExistence type="predicted"/>
<organism evidence="1">
    <name type="scientific">Solanum lycopersicum</name>
    <name type="common">Tomato</name>
    <name type="synonym">Lycopersicon esculentum</name>
    <dbReference type="NCBI Taxonomy" id="4081"/>
    <lineage>
        <taxon>Eukaryota</taxon>
        <taxon>Viridiplantae</taxon>
        <taxon>Streptophyta</taxon>
        <taxon>Embryophyta</taxon>
        <taxon>Tracheophyta</taxon>
        <taxon>Spermatophyta</taxon>
        <taxon>Magnoliopsida</taxon>
        <taxon>eudicotyledons</taxon>
        <taxon>Gunneridae</taxon>
        <taxon>Pentapetalae</taxon>
        <taxon>asterids</taxon>
        <taxon>lamiids</taxon>
        <taxon>Solanales</taxon>
        <taxon>Solanaceae</taxon>
        <taxon>Solanoideae</taxon>
        <taxon>Solaneae</taxon>
        <taxon>Solanum</taxon>
        <taxon>Solanum subgen. Lycopersicon</taxon>
    </lineage>
</organism>
<dbReference type="InParanoid" id="A0A3Q7I9A1"/>
<reference evidence="1" key="1">
    <citation type="journal article" date="2012" name="Nature">
        <title>The tomato genome sequence provides insights into fleshy fruit evolution.</title>
        <authorList>
            <consortium name="Tomato Genome Consortium"/>
        </authorList>
    </citation>
    <scope>NUCLEOTIDE SEQUENCE [LARGE SCALE GENOMIC DNA]</scope>
    <source>
        <strain evidence="1">cv. Heinz 1706</strain>
    </source>
</reference>
<dbReference type="EnsemblPlants" id="Solyc09g090635.1.1">
    <property type="protein sequence ID" value="Solyc09g090635.1.1.1"/>
    <property type="gene ID" value="Solyc09g090635.1"/>
</dbReference>
<dbReference type="Gramene" id="Solyc09g090635.1.1">
    <property type="protein sequence ID" value="Solyc09g090635.1.1.1"/>
    <property type="gene ID" value="Solyc09g090635.1"/>
</dbReference>
<keyword evidence="2" id="KW-1185">Reference proteome</keyword>
<dbReference type="Proteomes" id="UP000004994">
    <property type="component" value="Chromosome 9"/>
</dbReference>